<dbReference type="HOGENOM" id="CLU_1348537_0_0_1"/>
<name>H2YLM5_CIOSA</name>
<dbReference type="Proteomes" id="UP000007875">
    <property type="component" value="Unassembled WGS sequence"/>
</dbReference>
<dbReference type="GO" id="GO:0046872">
    <property type="term" value="F:metal ion binding"/>
    <property type="evidence" value="ECO:0007669"/>
    <property type="project" value="UniProtKB-KW"/>
</dbReference>
<feature type="region of interest" description="Disordered" evidence="3">
    <location>
        <begin position="1"/>
        <end position="53"/>
    </location>
</feature>
<dbReference type="GO" id="GO:0048205">
    <property type="term" value="P:COPI coating of Golgi vesicle"/>
    <property type="evidence" value="ECO:0007669"/>
    <property type="project" value="TreeGrafter"/>
</dbReference>
<accession>H2YLM5</accession>
<reference evidence="5" key="1">
    <citation type="submission" date="2003-08" db="EMBL/GenBank/DDBJ databases">
        <authorList>
            <person name="Birren B."/>
            <person name="Nusbaum C."/>
            <person name="Abebe A."/>
            <person name="Abouelleil A."/>
            <person name="Adekoya E."/>
            <person name="Ait-zahra M."/>
            <person name="Allen N."/>
            <person name="Allen T."/>
            <person name="An P."/>
            <person name="Anderson M."/>
            <person name="Anderson S."/>
            <person name="Arachchi H."/>
            <person name="Armbruster J."/>
            <person name="Bachantsang P."/>
            <person name="Baldwin J."/>
            <person name="Barry A."/>
            <person name="Bayul T."/>
            <person name="Blitshsteyn B."/>
            <person name="Bloom T."/>
            <person name="Blye J."/>
            <person name="Boguslavskiy L."/>
            <person name="Borowsky M."/>
            <person name="Boukhgalter B."/>
            <person name="Brunache A."/>
            <person name="Butler J."/>
            <person name="Calixte N."/>
            <person name="Calvo S."/>
            <person name="Camarata J."/>
            <person name="Campo K."/>
            <person name="Chang J."/>
            <person name="Cheshatsang Y."/>
            <person name="Citroen M."/>
            <person name="Collymore A."/>
            <person name="Considine T."/>
            <person name="Cook A."/>
            <person name="Cooke P."/>
            <person name="Corum B."/>
            <person name="Cuomo C."/>
            <person name="David R."/>
            <person name="Dawoe T."/>
            <person name="Degray S."/>
            <person name="Dodge S."/>
            <person name="Dooley K."/>
            <person name="Dorje P."/>
            <person name="Dorjee K."/>
            <person name="Dorris L."/>
            <person name="Duffey N."/>
            <person name="Dupes A."/>
            <person name="Elkins T."/>
            <person name="Engels R."/>
            <person name="Erickson J."/>
            <person name="Farina A."/>
            <person name="Faro S."/>
            <person name="Ferreira P."/>
            <person name="Fischer H."/>
            <person name="Fitzgerald M."/>
            <person name="Foley K."/>
            <person name="Gage D."/>
            <person name="Galagan J."/>
            <person name="Gearin G."/>
            <person name="Gnerre S."/>
            <person name="Gnirke A."/>
            <person name="Goyette A."/>
            <person name="Graham J."/>
            <person name="Grandbois E."/>
            <person name="Gyaltsen K."/>
            <person name="Hafez N."/>
            <person name="Hagopian D."/>
            <person name="Hagos B."/>
            <person name="Hall J."/>
            <person name="Hatcher B."/>
            <person name="Heller A."/>
            <person name="Higgins H."/>
            <person name="Honan T."/>
            <person name="Horn A."/>
            <person name="Houde N."/>
            <person name="Hughes L."/>
            <person name="Hulme W."/>
            <person name="Husby E."/>
            <person name="Iliev I."/>
            <person name="Jaffe D."/>
            <person name="Jones C."/>
            <person name="Kamal M."/>
            <person name="Kamat A."/>
            <person name="Kamvysselis M."/>
            <person name="Karlsson E."/>
            <person name="Kells C."/>
            <person name="Kieu A."/>
            <person name="Kisner P."/>
            <person name="Kodira C."/>
            <person name="Kulbokas E."/>
            <person name="Labutti K."/>
            <person name="Lama D."/>
            <person name="Landers T."/>
            <person name="Leger J."/>
            <person name="Levine S."/>
            <person name="Lewis D."/>
            <person name="Lewis T."/>
            <person name="Lindblad-toh K."/>
            <person name="Liu X."/>
            <person name="Lokyitsang T."/>
            <person name="Lokyitsang Y."/>
            <person name="Lucien O."/>
            <person name="Lui A."/>
            <person name="Ma L.J."/>
            <person name="Mabbitt R."/>
            <person name="Macdonald J."/>
            <person name="Maclean C."/>
            <person name="Major J."/>
            <person name="Manning J."/>
            <person name="Marabella R."/>
            <person name="Maru K."/>
            <person name="Matthews C."/>
            <person name="Mauceli E."/>
            <person name="Mccarthy M."/>
            <person name="Mcdonough S."/>
            <person name="Mcghee T."/>
            <person name="Meldrim J."/>
            <person name="Meneus L."/>
            <person name="Mesirov J."/>
            <person name="Mihalev A."/>
            <person name="Mihova T."/>
            <person name="Mikkelsen T."/>
            <person name="Mlenga V."/>
            <person name="Moru K."/>
            <person name="Mozes J."/>
            <person name="Mulrain L."/>
            <person name="Munson G."/>
            <person name="Naylor J."/>
            <person name="Newes C."/>
            <person name="Nguyen C."/>
            <person name="Nguyen N."/>
            <person name="Nguyen T."/>
            <person name="Nicol R."/>
            <person name="Nielsen C."/>
            <person name="Nizzari M."/>
            <person name="Norbu C."/>
            <person name="Norbu N."/>
            <person name="O'donnell P."/>
            <person name="Okoawo O."/>
            <person name="O'leary S."/>
            <person name="Omotosho B."/>
            <person name="O'neill K."/>
            <person name="Osman S."/>
            <person name="Parker S."/>
            <person name="Perrin D."/>
            <person name="Phunkhang P."/>
            <person name="Piqani B."/>
            <person name="Purcell S."/>
            <person name="Rachupka T."/>
            <person name="Ramasamy U."/>
            <person name="Rameau R."/>
            <person name="Ray V."/>
            <person name="Raymond C."/>
            <person name="Retta R."/>
            <person name="Richardson S."/>
            <person name="Rise C."/>
            <person name="Rodriguez J."/>
            <person name="Rogers J."/>
            <person name="Rogov P."/>
            <person name="Rutman M."/>
            <person name="Schupbach R."/>
            <person name="Seaman C."/>
            <person name="Settipalli S."/>
            <person name="Sharpe T."/>
            <person name="Sheridan J."/>
            <person name="Sherpa N."/>
            <person name="Shi J."/>
            <person name="Smirnov S."/>
            <person name="Smith C."/>
            <person name="Sougnez C."/>
            <person name="Spencer B."/>
            <person name="Stalker J."/>
            <person name="Stange-thomann N."/>
            <person name="Stavropoulos S."/>
            <person name="Stetson K."/>
            <person name="Stone C."/>
            <person name="Stone S."/>
            <person name="Stubbs M."/>
            <person name="Talamas J."/>
            <person name="Tchuinga P."/>
            <person name="Tenzing P."/>
            <person name="Tesfaye S."/>
            <person name="Theodore J."/>
            <person name="Thoulutsang Y."/>
            <person name="Topham K."/>
            <person name="Towey S."/>
            <person name="Tsamla T."/>
            <person name="Tsomo N."/>
            <person name="Vallee D."/>
            <person name="Vassiliev H."/>
            <person name="Venkataraman V."/>
            <person name="Vinson J."/>
            <person name="Vo A."/>
            <person name="Wade C."/>
            <person name="Wang S."/>
            <person name="Wangchuk T."/>
            <person name="Wangdi T."/>
            <person name="Whittaker C."/>
            <person name="Wilkinson J."/>
            <person name="Wu Y."/>
            <person name="Wyman D."/>
            <person name="Yadav S."/>
            <person name="Yang S."/>
            <person name="Yang X."/>
            <person name="Yeager S."/>
            <person name="Yee E."/>
            <person name="Young G."/>
            <person name="Zainoun J."/>
            <person name="Zembeck L."/>
            <person name="Zimmer A."/>
            <person name="Zody M."/>
            <person name="Lander E."/>
        </authorList>
    </citation>
    <scope>NUCLEOTIDE SEQUENCE [LARGE SCALE GENOMIC DNA]</scope>
</reference>
<evidence type="ECO:0000256" key="2">
    <source>
        <dbReference type="ARBA" id="ARBA00022833"/>
    </source>
</evidence>
<reference evidence="4" key="2">
    <citation type="submission" date="2025-08" db="UniProtKB">
        <authorList>
            <consortium name="Ensembl"/>
        </authorList>
    </citation>
    <scope>IDENTIFICATION</scope>
</reference>
<keyword evidence="5" id="KW-1185">Reference proteome</keyword>
<keyword evidence="2" id="KW-0862">Zinc</keyword>
<reference evidence="4" key="3">
    <citation type="submission" date="2025-09" db="UniProtKB">
        <authorList>
            <consortium name="Ensembl"/>
        </authorList>
    </citation>
    <scope>IDENTIFICATION</scope>
</reference>
<sequence>MGGSGARANVSHSAAMQTIEQVDPNGRPHAGARNGRRKNRYLDPEYDSDSDDDFVVVKKSPSYLRDLESGRDSFAFGKKSTKDEFGPPAYSTSAKKPPSYDVAPMNDEMREKIRGAKSISSDMLFGNNDNDARARVSRFEGQTSISSSDFFEDEMGSNHRRSSTNPQSLLSTDMTQLKEGVRNMAGRLSSMATDVYNAIPINR</sequence>
<organism evidence="4 5">
    <name type="scientific">Ciona savignyi</name>
    <name type="common">Pacific transparent sea squirt</name>
    <dbReference type="NCBI Taxonomy" id="51511"/>
    <lineage>
        <taxon>Eukaryota</taxon>
        <taxon>Metazoa</taxon>
        <taxon>Chordata</taxon>
        <taxon>Tunicata</taxon>
        <taxon>Ascidiacea</taxon>
        <taxon>Phlebobranchia</taxon>
        <taxon>Cionidae</taxon>
        <taxon>Ciona</taxon>
    </lineage>
</organism>
<dbReference type="PANTHER" id="PTHR45686">
    <property type="entry name" value="ADP-RIBOSYLATION FACTOR GTPASE ACTIVATING PROTEIN 3, ISOFORM H-RELATED"/>
    <property type="match status" value="1"/>
</dbReference>
<feature type="compositionally biased region" description="Acidic residues" evidence="3">
    <location>
        <begin position="44"/>
        <end position="53"/>
    </location>
</feature>
<dbReference type="GO" id="GO:0000139">
    <property type="term" value="C:Golgi membrane"/>
    <property type="evidence" value="ECO:0007669"/>
    <property type="project" value="GOC"/>
</dbReference>
<dbReference type="STRING" id="51511.ENSCSAVP00000006227"/>
<dbReference type="Ensembl" id="ENSCSAVT00000006305.1">
    <property type="protein sequence ID" value="ENSCSAVP00000006227.1"/>
    <property type="gene ID" value="ENSCSAVG00000003714.1"/>
</dbReference>
<dbReference type="PANTHER" id="PTHR45686:SF4">
    <property type="entry name" value="ADP-RIBOSYLATION FACTOR GTPASE ACTIVATING PROTEIN 3, ISOFORM H"/>
    <property type="match status" value="1"/>
</dbReference>
<evidence type="ECO:0000313" key="5">
    <source>
        <dbReference type="Proteomes" id="UP000007875"/>
    </source>
</evidence>
<evidence type="ECO:0000256" key="3">
    <source>
        <dbReference type="SAM" id="MobiDB-lite"/>
    </source>
</evidence>
<feature type="region of interest" description="Disordered" evidence="3">
    <location>
        <begin position="149"/>
        <end position="168"/>
    </location>
</feature>
<protein>
    <submittedName>
        <fullName evidence="4">Uncharacterized protein</fullName>
    </submittedName>
</protein>
<keyword evidence="1" id="KW-0479">Metal-binding</keyword>
<evidence type="ECO:0000313" key="4">
    <source>
        <dbReference type="Ensembl" id="ENSCSAVP00000006227.1"/>
    </source>
</evidence>
<dbReference type="eggNOG" id="KOG0706">
    <property type="taxonomic scope" value="Eukaryota"/>
</dbReference>
<feature type="compositionally biased region" description="Polar residues" evidence="3">
    <location>
        <begin position="10"/>
        <end position="20"/>
    </location>
</feature>
<dbReference type="AlphaFoldDB" id="H2YLM5"/>
<feature type="region of interest" description="Disordered" evidence="3">
    <location>
        <begin position="68"/>
        <end position="102"/>
    </location>
</feature>
<evidence type="ECO:0000256" key="1">
    <source>
        <dbReference type="ARBA" id="ARBA00022723"/>
    </source>
</evidence>
<dbReference type="InParanoid" id="H2YLM5"/>
<proteinExistence type="predicted"/>